<name>A0ABS7DNY9_9FIRM</name>
<dbReference type="RefSeq" id="WP_219965276.1">
    <property type="nucleotide sequence ID" value="NZ_JAGFNZ010000002.1"/>
</dbReference>
<sequence>MVISVCIGTACHLEGSYNVIAAFQQMIEKYSLHDSVKIKAAFCMGHCTHQGVCVKIDSGEVQSVTGTTAKEFFEEHVVAALKPQN</sequence>
<dbReference type="EMBL" id="JAGFNZ010000002">
    <property type="protein sequence ID" value="MBW7572251.1"/>
    <property type="molecule type" value="Genomic_DNA"/>
</dbReference>
<dbReference type="SUPFAM" id="SSF52833">
    <property type="entry name" value="Thioredoxin-like"/>
    <property type="match status" value="1"/>
</dbReference>
<dbReference type="Pfam" id="PF01257">
    <property type="entry name" value="2Fe-2S_thioredx"/>
    <property type="match status" value="1"/>
</dbReference>
<proteinExistence type="predicted"/>
<dbReference type="InterPro" id="IPR036249">
    <property type="entry name" value="Thioredoxin-like_sf"/>
</dbReference>
<keyword evidence="2" id="KW-1185">Reference proteome</keyword>
<gene>
    <name evidence="1" type="ORF">J5W02_05435</name>
</gene>
<evidence type="ECO:0000313" key="1">
    <source>
        <dbReference type="EMBL" id="MBW7572251.1"/>
    </source>
</evidence>
<organism evidence="1 2">
    <name type="scientific">Caproiciproducens faecalis</name>
    <dbReference type="NCBI Taxonomy" id="2820301"/>
    <lineage>
        <taxon>Bacteria</taxon>
        <taxon>Bacillati</taxon>
        <taxon>Bacillota</taxon>
        <taxon>Clostridia</taxon>
        <taxon>Eubacteriales</taxon>
        <taxon>Acutalibacteraceae</taxon>
        <taxon>Caproiciproducens</taxon>
    </lineage>
</organism>
<comment type="caution">
    <text evidence="1">The sequence shown here is derived from an EMBL/GenBank/DDBJ whole genome shotgun (WGS) entry which is preliminary data.</text>
</comment>
<evidence type="ECO:0000313" key="2">
    <source>
        <dbReference type="Proteomes" id="UP000719942"/>
    </source>
</evidence>
<protein>
    <submittedName>
        <fullName evidence="1">(2Fe-2S) ferredoxin domain-containing protein</fullName>
    </submittedName>
</protein>
<accession>A0ABS7DNY9</accession>
<dbReference type="Gene3D" id="3.40.30.10">
    <property type="entry name" value="Glutaredoxin"/>
    <property type="match status" value="1"/>
</dbReference>
<reference evidence="1 2" key="1">
    <citation type="submission" date="2021-03" db="EMBL/GenBank/DDBJ databases">
        <title>Caproiciproducens sp. nov. isolated from feces of cow.</title>
        <authorList>
            <person name="Choi J.-Y."/>
        </authorList>
    </citation>
    <scope>NUCLEOTIDE SEQUENCE [LARGE SCALE GENOMIC DNA]</scope>
    <source>
        <strain evidence="1 2">AGMB10547</strain>
    </source>
</reference>
<dbReference type="CDD" id="cd02980">
    <property type="entry name" value="TRX_Fd_family"/>
    <property type="match status" value="1"/>
</dbReference>
<dbReference type="Proteomes" id="UP000719942">
    <property type="component" value="Unassembled WGS sequence"/>
</dbReference>